<accession>A0A667G5I4</accession>
<dbReference type="Proteomes" id="UP000472241">
    <property type="component" value="Unplaced"/>
</dbReference>
<proteinExistence type="predicted"/>
<reference evidence="1" key="1">
    <citation type="submission" date="2025-08" db="UniProtKB">
        <authorList>
            <consortium name="Ensembl"/>
        </authorList>
    </citation>
    <scope>IDENTIFICATION</scope>
</reference>
<evidence type="ECO:0000313" key="2">
    <source>
        <dbReference type="Proteomes" id="UP000472241"/>
    </source>
</evidence>
<dbReference type="Ensembl" id="ENSLCNT00005011688.1">
    <property type="protein sequence ID" value="ENSLCNP00005010416.1"/>
    <property type="gene ID" value="ENSLCNG00005006798.1"/>
</dbReference>
<keyword evidence="2" id="KW-1185">Reference proteome</keyword>
<evidence type="ECO:0000313" key="1">
    <source>
        <dbReference type="Ensembl" id="ENSLCNP00005010416.1"/>
    </source>
</evidence>
<organism evidence="1 2">
    <name type="scientific">Lynx canadensis</name>
    <name type="common">Canada lynx</name>
    <name type="synonym">Felis canadensis</name>
    <dbReference type="NCBI Taxonomy" id="61383"/>
    <lineage>
        <taxon>Eukaryota</taxon>
        <taxon>Metazoa</taxon>
        <taxon>Chordata</taxon>
        <taxon>Craniata</taxon>
        <taxon>Vertebrata</taxon>
        <taxon>Euteleostomi</taxon>
        <taxon>Mammalia</taxon>
        <taxon>Eutheria</taxon>
        <taxon>Laurasiatheria</taxon>
        <taxon>Carnivora</taxon>
        <taxon>Feliformia</taxon>
        <taxon>Felidae</taxon>
        <taxon>Felinae</taxon>
        <taxon>Lynx</taxon>
    </lineage>
</organism>
<dbReference type="AlphaFoldDB" id="A0A667G5I4"/>
<reference evidence="1" key="2">
    <citation type="submission" date="2025-09" db="UniProtKB">
        <authorList>
            <consortium name="Ensembl"/>
        </authorList>
    </citation>
    <scope>IDENTIFICATION</scope>
</reference>
<sequence>VAGKVKRVTDPEKSVLISNSERSQWVHVTNEDHNFYRMSLLREIPWVTVQPLAADDMAR</sequence>
<protein>
    <submittedName>
        <fullName evidence="1">Uncharacterized protein</fullName>
    </submittedName>
</protein>
<name>A0A667G5I4_LYNCA</name>